<dbReference type="AlphaFoldDB" id="A0A409WVI5"/>
<evidence type="ECO:0000256" key="1">
    <source>
        <dbReference type="SAM" id="MobiDB-lite"/>
    </source>
</evidence>
<dbReference type="Pfam" id="PF07942">
    <property type="entry name" value="CARME"/>
    <property type="match status" value="1"/>
</dbReference>
<sequence>MRDFKRHSSNGSQDDVHDRAGQPQFLFSTRSIGSQFPEEDASEAIMSFSDLRYLPSFTLADIRELFSLTIHPTQGPGYGHFSLQRAYHSFVQYPRLSAAELSQMRASYSTLGRANKHVGYKIGYPRKLDRLREVTARNTVITNAIAHLAREEFPVLHDSSSINTNSADLGRVRESLKHFVRDWSEDGAYERGRIFAPILEVLRTVDPEARPAKKILVPGCGLGRLAWDISQLGFDTTANELSFFMSLAFRFLLSRKTTASVNEHTLHPYAHWFSHQRSNDSLFRPISFPDVIPRLGPNFRLVEEDFMKLIIPSRTSGRQSTFSWSRGTNSQEYLDGYDFIVTLFFIDTSLDVLATMTHIHNLLRPGGTWMNLGPLLWTGGAQAKVELSLEEVLQAAEEIGFIIETEEEGPTARRTVECEYTGDKNAMMRWIYKAEFWVARKLK</sequence>
<evidence type="ECO:0000313" key="2">
    <source>
        <dbReference type="EMBL" id="PPQ82497.1"/>
    </source>
</evidence>
<comment type="caution">
    <text evidence="2">The sequence shown here is derived from an EMBL/GenBank/DDBJ whole genome shotgun (WGS) entry which is preliminary data.</text>
</comment>
<evidence type="ECO:0000313" key="3">
    <source>
        <dbReference type="Proteomes" id="UP000284706"/>
    </source>
</evidence>
<dbReference type="SUPFAM" id="SSF53335">
    <property type="entry name" value="S-adenosyl-L-methionine-dependent methyltransferases"/>
    <property type="match status" value="1"/>
</dbReference>
<name>A0A409WVI5_9AGAR</name>
<dbReference type="OrthoDB" id="978at2759"/>
<dbReference type="STRING" id="231916.A0A409WVI5"/>
<dbReference type="InParanoid" id="A0A409WVI5"/>
<dbReference type="SMART" id="SM01296">
    <property type="entry name" value="N2227"/>
    <property type="match status" value="1"/>
</dbReference>
<dbReference type="InterPro" id="IPR012901">
    <property type="entry name" value="CARME"/>
</dbReference>
<organism evidence="2 3">
    <name type="scientific">Gymnopilus dilepis</name>
    <dbReference type="NCBI Taxonomy" id="231916"/>
    <lineage>
        <taxon>Eukaryota</taxon>
        <taxon>Fungi</taxon>
        <taxon>Dikarya</taxon>
        <taxon>Basidiomycota</taxon>
        <taxon>Agaricomycotina</taxon>
        <taxon>Agaricomycetes</taxon>
        <taxon>Agaricomycetidae</taxon>
        <taxon>Agaricales</taxon>
        <taxon>Agaricineae</taxon>
        <taxon>Hymenogastraceae</taxon>
        <taxon>Gymnopilus</taxon>
    </lineage>
</organism>
<reference evidence="2 3" key="1">
    <citation type="journal article" date="2018" name="Evol. Lett.">
        <title>Horizontal gene cluster transfer increased hallucinogenic mushroom diversity.</title>
        <authorList>
            <person name="Reynolds H.T."/>
            <person name="Vijayakumar V."/>
            <person name="Gluck-Thaler E."/>
            <person name="Korotkin H.B."/>
            <person name="Matheny P.B."/>
            <person name="Slot J.C."/>
        </authorList>
    </citation>
    <scope>NUCLEOTIDE SEQUENCE [LARGE SCALE GENOMIC DNA]</scope>
    <source>
        <strain evidence="2 3">SRW20</strain>
    </source>
</reference>
<protein>
    <submittedName>
        <fullName evidence="2">Uncharacterized protein</fullName>
    </submittedName>
</protein>
<dbReference type="PANTHER" id="PTHR12303:SF13">
    <property type="match status" value="1"/>
</dbReference>
<dbReference type="InterPro" id="IPR029063">
    <property type="entry name" value="SAM-dependent_MTases_sf"/>
</dbReference>
<keyword evidence="3" id="KW-1185">Reference proteome</keyword>
<dbReference type="EMBL" id="NHYE01004739">
    <property type="protein sequence ID" value="PPQ82497.1"/>
    <property type="molecule type" value="Genomic_DNA"/>
</dbReference>
<dbReference type="GO" id="GO:0008757">
    <property type="term" value="F:S-adenosylmethionine-dependent methyltransferase activity"/>
    <property type="evidence" value="ECO:0007669"/>
    <property type="project" value="InterPro"/>
</dbReference>
<feature type="region of interest" description="Disordered" evidence="1">
    <location>
        <begin position="1"/>
        <end position="20"/>
    </location>
</feature>
<accession>A0A409WVI5</accession>
<dbReference type="PANTHER" id="PTHR12303">
    <property type="entry name" value="CARNOSINE N-METHYLTRANSFERASE"/>
    <property type="match status" value="1"/>
</dbReference>
<dbReference type="Gene3D" id="3.40.50.150">
    <property type="entry name" value="Vaccinia Virus protein VP39"/>
    <property type="match status" value="1"/>
</dbReference>
<dbReference type="Proteomes" id="UP000284706">
    <property type="component" value="Unassembled WGS sequence"/>
</dbReference>
<gene>
    <name evidence="2" type="ORF">CVT26_012951</name>
</gene>
<proteinExistence type="predicted"/>